<sequence>MRVPASRQWRALSERGIRSAVREGDVILAVGAPIAFYICFYVPLRKSMSAAGIDFAQYLLPLIAVYAMFFTAMFAGDRAGREQAGGMATRLRSLPVRSWVPVAARMSANLVRGVAALTGALIVGSLFGFRFHDPAAAVVFVLVALAFGTAVVIGADALGTATRNPELGATVLFVPQLLLVMTSTGFVPAHGFPGWIQPWARNQPVSQVTAALRGLAEGRYPAELGVAALWIAGLALAGAALAIRAEGRRA</sequence>
<keyword evidence="6 8" id="KW-0472">Membrane</keyword>
<feature type="transmembrane region" description="Helical" evidence="8">
    <location>
        <begin position="224"/>
        <end position="243"/>
    </location>
</feature>
<evidence type="ECO:0000313" key="11">
    <source>
        <dbReference type="Proteomes" id="UP000267164"/>
    </source>
</evidence>
<dbReference type="RefSeq" id="WP_120744525.1">
    <property type="nucleotide sequence ID" value="NZ_CP032568.1"/>
</dbReference>
<keyword evidence="3" id="KW-1003">Cell membrane</keyword>
<dbReference type="InterPro" id="IPR000412">
    <property type="entry name" value="ABC_2_transport"/>
</dbReference>
<dbReference type="PANTHER" id="PTHR43077:SF8">
    <property type="entry name" value="DOXORUBICIN RESISTANCE ABC TRANSPORTER PERMEASE PROTEIN DRRB"/>
    <property type="match status" value="1"/>
</dbReference>
<dbReference type="Proteomes" id="UP000267164">
    <property type="component" value="Chromosome"/>
</dbReference>
<evidence type="ECO:0000256" key="4">
    <source>
        <dbReference type="ARBA" id="ARBA00022692"/>
    </source>
</evidence>
<organism evidence="10 11">
    <name type="scientific">Nocardia yunnanensis</name>
    <dbReference type="NCBI Taxonomy" id="2382165"/>
    <lineage>
        <taxon>Bacteria</taxon>
        <taxon>Bacillati</taxon>
        <taxon>Actinomycetota</taxon>
        <taxon>Actinomycetes</taxon>
        <taxon>Mycobacteriales</taxon>
        <taxon>Nocardiaceae</taxon>
        <taxon>Nocardia</taxon>
    </lineage>
</organism>
<evidence type="ECO:0000313" key="10">
    <source>
        <dbReference type="EMBL" id="AYF79449.1"/>
    </source>
</evidence>
<dbReference type="PANTHER" id="PTHR43077">
    <property type="entry name" value="TRANSPORT PERMEASE YVFS-RELATED"/>
    <property type="match status" value="1"/>
</dbReference>
<evidence type="ECO:0000256" key="2">
    <source>
        <dbReference type="ARBA" id="ARBA00007783"/>
    </source>
</evidence>
<evidence type="ECO:0000256" key="6">
    <source>
        <dbReference type="ARBA" id="ARBA00023136"/>
    </source>
</evidence>
<evidence type="ECO:0000256" key="8">
    <source>
        <dbReference type="SAM" id="Phobius"/>
    </source>
</evidence>
<evidence type="ECO:0000256" key="5">
    <source>
        <dbReference type="ARBA" id="ARBA00022989"/>
    </source>
</evidence>
<keyword evidence="4 8" id="KW-0812">Transmembrane</keyword>
<feature type="transmembrane region" description="Helical" evidence="8">
    <location>
        <begin position="26"/>
        <end position="44"/>
    </location>
</feature>
<keyword evidence="7" id="KW-0046">Antibiotic resistance</keyword>
<keyword evidence="11" id="KW-1185">Reference proteome</keyword>
<evidence type="ECO:0000256" key="7">
    <source>
        <dbReference type="ARBA" id="ARBA00023251"/>
    </source>
</evidence>
<feature type="transmembrane region" description="Helical" evidence="8">
    <location>
        <begin position="135"/>
        <end position="155"/>
    </location>
</feature>
<dbReference type="InterPro" id="IPR013525">
    <property type="entry name" value="ABC2_TM"/>
</dbReference>
<dbReference type="KEGG" id="nyu:D7D52_28045"/>
<keyword evidence="5 8" id="KW-1133">Transmembrane helix</keyword>
<proteinExistence type="inferred from homology"/>
<dbReference type="Pfam" id="PF12698">
    <property type="entry name" value="ABC2_membrane_3"/>
    <property type="match status" value="1"/>
</dbReference>
<dbReference type="EMBL" id="CP032568">
    <property type="protein sequence ID" value="AYF79449.1"/>
    <property type="molecule type" value="Genomic_DNA"/>
</dbReference>
<dbReference type="AlphaFoldDB" id="A0A386ZRU1"/>
<comment type="similarity">
    <text evidence="2">Belongs to the ABC-2 integral membrane protein family.</text>
</comment>
<accession>A0A386ZRU1</accession>
<dbReference type="InterPro" id="IPR051328">
    <property type="entry name" value="T7SS_ABC-Transporter"/>
</dbReference>
<dbReference type="OrthoDB" id="8988363at2"/>
<evidence type="ECO:0000259" key="9">
    <source>
        <dbReference type="Pfam" id="PF12698"/>
    </source>
</evidence>
<evidence type="ECO:0000256" key="1">
    <source>
        <dbReference type="ARBA" id="ARBA00004651"/>
    </source>
</evidence>
<evidence type="ECO:0000256" key="3">
    <source>
        <dbReference type="ARBA" id="ARBA00022475"/>
    </source>
</evidence>
<feature type="domain" description="ABC-2 type transporter transmembrane" evidence="9">
    <location>
        <begin position="54"/>
        <end position="243"/>
    </location>
</feature>
<name>A0A386ZRU1_9NOCA</name>
<feature type="transmembrane region" description="Helical" evidence="8">
    <location>
        <begin position="56"/>
        <end position="75"/>
    </location>
</feature>
<reference evidence="10 11" key="1">
    <citation type="submission" date="2018-09" db="EMBL/GenBank/DDBJ databases">
        <title>Nocardia yunnanensis sp. nov., an actinomycete isolated from a soil sample.</title>
        <authorList>
            <person name="Zhang J."/>
        </authorList>
    </citation>
    <scope>NUCLEOTIDE SEQUENCE [LARGE SCALE GENOMIC DNA]</scope>
    <source>
        <strain evidence="10 11">CFHS0054</strain>
    </source>
</reference>
<protein>
    <submittedName>
        <fullName evidence="10">ABC transporter permease</fullName>
    </submittedName>
</protein>
<dbReference type="GO" id="GO:0043190">
    <property type="term" value="C:ATP-binding cassette (ABC) transporter complex"/>
    <property type="evidence" value="ECO:0007669"/>
    <property type="project" value="InterPro"/>
</dbReference>
<dbReference type="GO" id="GO:0140359">
    <property type="term" value="F:ABC-type transporter activity"/>
    <property type="evidence" value="ECO:0007669"/>
    <property type="project" value="InterPro"/>
</dbReference>
<dbReference type="GO" id="GO:0046677">
    <property type="term" value="P:response to antibiotic"/>
    <property type="evidence" value="ECO:0007669"/>
    <property type="project" value="UniProtKB-KW"/>
</dbReference>
<feature type="transmembrane region" description="Helical" evidence="8">
    <location>
        <begin position="167"/>
        <end position="189"/>
    </location>
</feature>
<feature type="transmembrane region" description="Helical" evidence="8">
    <location>
        <begin position="110"/>
        <end position="129"/>
    </location>
</feature>
<gene>
    <name evidence="10" type="ORF">D7D52_28045</name>
</gene>
<dbReference type="PIRSF" id="PIRSF006648">
    <property type="entry name" value="DrrB"/>
    <property type="match status" value="1"/>
</dbReference>
<comment type="subcellular location">
    <subcellularLocation>
        <location evidence="1">Cell membrane</location>
        <topology evidence="1">Multi-pass membrane protein</topology>
    </subcellularLocation>
</comment>